<sequence length="134" mass="13481">MPEHKTEIFFGFAAALAVAGAAACGAPGQRSPEPTTATTSAAPAATSAAPAQSKSAAAAKTGKIPDVSGMSHQKAQDTMQAAGFYTLREVDGSGKGRMLLVDANWVQTGQSPAAGTVAPTDTVVTLTAIKYTDR</sequence>
<dbReference type="Pfam" id="PF03793">
    <property type="entry name" value="PASTA"/>
    <property type="match status" value="1"/>
</dbReference>
<proteinExistence type="predicted"/>
<dbReference type="PROSITE" id="PS51257">
    <property type="entry name" value="PROKAR_LIPOPROTEIN"/>
    <property type="match status" value="1"/>
</dbReference>
<dbReference type="InterPro" id="IPR005543">
    <property type="entry name" value="PASTA_dom"/>
</dbReference>
<dbReference type="RefSeq" id="WP_344430348.1">
    <property type="nucleotide sequence ID" value="NZ_BAAANN010000047.1"/>
</dbReference>
<feature type="region of interest" description="Disordered" evidence="1">
    <location>
        <begin position="24"/>
        <end position="75"/>
    </location>
</feature>
<evidence type="ECO:0000313" key="4">
    <source>
        <dbReference type="Proteomes" id="UP001501116"/>
    </source>
</evidence>
<protein>
    <recommendedName>
        <fullName evidence="2">PASTA domain-containing protein</fullName>
    </recommendedName>
</protein>
<dbReference type="CDD" id="cd06577">
    <property type="entry name" value="PASTA_pknB"/>
    <property type="match status" value="1"/>
</dbReference>
<dbReference type="EMBL" id="BAAANN010000047">
    <property type="protein sequence ID" value="GAA1987949.1"/>
    <property type="molecule type" value="Genomic_DNA"/>
</dbReference>
<comment type="caution">
    <text evidence="3">The sequence shown here is derived from an EMBL/GenBank/DDBJ whole genome shotgun (WGS) entry which is preliminary data.</text>
</comment>
<feature type="compositionally biased region" description="Low complexity" evidence="1">
    <location>
        <begin position="34"/>
        <end position="61"/>
    </location>
</feature>
<gene>
    <name evidence="3" type="ORF">GCM10009754_77550</name>
</gene>
<evidence type="ECO:0000256" key="1">
    <source>
        <dbReference type="SAM" id="MobiDB-lite"/>
    </source>
</evidence>
<evidence type="ECO:0000259" key="2">
    <source>
        <dbReference type="PROSITE" id="PS51178"/>
    </source>
</evidence>
<feature type="domain" description="PASTA" evidence="2">
    <location>
        <begin position="58"/>
        <end position="130"/>
    </location>
</feature>
<name>A0ABN2SLV4_9PSEU</name>
<accession>A0ABN2SLV4</accession>
<dbReference type="Gene3D" id="3.30.10.20">
    <property type="match status" value="1"/>
</dbReference>
<evidence type="ECO:0000313" key="3">
    <source>
        <dbReference type="EMBL" id="GAA1987949.1"/>
    </source>
</evidence>
<organism evidence="3 4">
    <name type="scientific">Amycolatopsis minnesotensis</name>
    <dbReference type="NCBI Taxonomy" id="337894"/>
    <lineage>
        <taxon>Bacteria</taxon>
        <taxon>Bacillati</taxon>
        <taxon>Actinomycetota</taxon>
        <taxon>Actinomycetes</taxon>
        <taxon>Pseudonocardiales</taxon>
        <taxon>Pseudonocardiaceae</taxon>
        <taxon>Amycolatopsis</taxon>
    </lineage>
</organism>
<dbReference type="PROSITE" id="PS51178">
    <property type="entry name" value="PASTA"/>
    <property type="match status" value="1"/>
</dbReference>
<reference evidence="3 4" key="1">
    <citation type="journal article" date="2019" name="Int. J. Syst. Evol. Microbiol.">
        <title>The Global Catalogue of Microorganisms (GCM) 10K type strain sequencing project: providing services to taxonomists for standard genome sequencing and annotation.</title>
        <authorList>
            <consortium name="The Broad Institute Genomics Platform"/>
            <consortium name="The Broad Institute Genome Sequencing Center for Infectious Disease"/>
            <person name="Wu L."/>
            <person name="Ma J."/>
        </authorList>
    </citation>
    <scope>NUCLEOTIDE SEQUENCE [LARGE SCALE GENOMIC DNA]</scope>
    <source>
        <strain evidence="3 4">JCM 14545</strain>
    </source>
</reference>
<dbReference type="Proteomes" id="UP001501116">
    <property type="component" value="Unassembled WGS sequence"/>
</dbReference>
<keyword evidence="4" id="KW-1185">Reference proteome</keyword>